<dbReference type="SUPFAM" id="SSF161098">
    <property type="entry name" value="MetI-like"/>
    <property type="match status" value="1"/>
</dbReference>
<feature type="transmembrane region" description="Helical" evidence="7">
    <location>
        <begin position="143"/>
        <end position="163"/>
    </location>
</feature>
<reference evidence="9" key="1">
    <citation type="submission" date="2022-06" db="EMBL/GenBank/DDBJ databases">
        <title>Aquibacillus sp. a new bacterium isolated from soil saline samples.</title>
        <authorList>
            <person name="Galisteo C."/>
            <person name="De La Haba R."/>
            <person name="Sanchez-Porro C."/>
            <person name="Ventosa A."/>
        </authorList>
    </citation>
    <scope>NUCLEOTIDE SEQUENCE</scope>
    <source>
        <strain evidence="9">3ASR75-54</strain>
    </source>
</reference>
<keyword evidence="6 7" id="KW-0472">Membrane</keyword>
<keyword evidence="10" id="KW-1185">Reference proteome</keyword>
<organism evidence="9 10">
    <name type="scientific">Aquibacillus salsiterrae</name>
    <dbReference type="NCBI Taxonomy" id="2950439"/>
    <lineage>
        <taxon>Bacteria</taxon>
        <taxon>Bacillati</taxon>
        <taxon>Bacillota</taxon>
        <taxon>Bacilli</taxon>
        <taxon>Bacillales</taxon>
        <taxon>Bacillaceae</taxon>
        <taxon>Aquibacillus</taxon>
    </lineage>
</organism>
<evidence type="ECO:0000256" key="7">
    <source>
        <dbReference type="RuleBase" id="RU363032"/>
    </source>
</evidence>
<evidence type="ECO:0000259" key="8">
    <source>
        <dbReference type="PROSITE" id="PS50928"/>
    </source>
</evidence>
<evidence type="ECO:0000256" key="5">
    <source>
        <dbReference type="ARBA" id="ARBA00022989"/>
    </source>
</evidence>
<feature type="transmembrane region" description="Helical" evidence="7">
    <location>
        <begin position="184"/>
        <end position="207"/>
    </location>
</feature>
<dbReference type="Proteomes" id="UP001145069">
    <property type="component" value="Unassembled WGS sequence"/>
</dbReference>
<feature type="domain" description="ABC transmembrane type-1" evidence="8">
    <location>
        <begin position="74"/>
        <end position="263"/>
    </location>
</feature>
<comment type="similarity">
    <text evidence="7">Belongs to the binding-protein-dependent transport system permease family.</text>
</comment>
<gene>
    <name evidence="9" type="ORF">NC799_07595</name>
</gene>
<feature type="transmembrane region" description="Helical" evidence="7">
    <location>
        <begin position="241"/>
        <end position="262"/>
    </location>
</feature>
<evidence type="ECO:0000256" key="2">
    <source>
        <dbReference type="ARBA" id="ARBA00022448"/>
    </source>
</evidence>
<evidence type="ECO:0000256" key="6">
    <source>
        <dbReference type="ARBA" id="ARBA00023136"/>
    </source>
</evidence>
<keyword evidence="2 7" id="KW-0813">Transport</keyword>
<dbReference type="Gene3D" id="1.10.3720.10">
    <property type="entry name" value="MetI-like"/>
    <property type="match status" value="1"/>
</dbReference>
<name>A0A9X3WE41_9BACI</name>
<dbReference type="PANTHER" id="PTHR43744:SF12">
    <property type="entry name" value="ABC TRANSPORTER PERMEASE PROTEIN MG189-RELATED"/>
    <property type="match status" value="1"/>
</dbReference>
<evidence type="ECO:0000256" key="1">
    <source>
        <dbReference type="ARBA" id="ARBA00004651"/>
    </source>
</evidence>
<accession>A0A9X3WE41</accession>
<keyword evidence="3" id="KW-1003">Cell membrane</keyword>
<dbReference type="GO" id="GO:0005886">
    <property type="term" value="C:plasma membrane"/>
    <property type="evidence" value="ECO:0007669"/>
    <property type="project" value="UniProtKB-SubCell"/>
</dbReference>
<feature type="transmembrane region" description="Helical" evidence="7">
    <location>
        <begin position="73"/>
        <end position="97"/>
    </location>
</feature>
<keyword evidence="4 7" id="KW-0812">Transmembrane</keyword>
<sequence length="278" mass="31736">MNKTKIDFKKLIITIITFFCSIAFLLPFIWMLSTSFKIEADVFNFPIQWLPERWNAASNYKEVWFGDYPFYLYYWNSIKVAVLTTLVSCTVSSLAAYGFSKVRFPAGKWLFFIVLATYMVPPQASLVPQFLLFRSMGLFDSHLGLILLGSFSVLGTFMLRQFFMGIHTDLIEAAKIDGAGHWKIFWIIALPIVRPAVATYAILRFIWTWNDYQNPLIFLRTDSLYTIQLAMQKFTTINGEFYTLMMAAAVSAILPLLIVFIIGQKQVIEGIALGGVKG</sequence>
<evidence type="ECO:0000256" key="3">
    <source>
        <dbReference type="ARBA" id="ARBA00022475"/>
    </source>
</evidence>
<keyword evidence="5 7" id="KW-1133">Transmembrane helix</keyword>
<proteinExistence type="inferred from homology"/>
<dbReference type="EMBL" id="JAMQKC010000004">
    <property type="protein sequence ID" value="MDC3416781.1"/>
    <property type="molecule type" value="Genomic_DNA"/>
</dbReference>
<dbReference type="AlphaFoldDB" id="A0A9X3WE41"/>
<dbReference type="InterPro" id="IPR000515">
    <property type="entry name" value="MetI-like"/>
</dbReference>
<protein>
    <submittedName>
        <fullName evidence="9">Carbohydrate ABC transporter permease</fullName>
    </submittedName>
</protein>
<evidence type="ECO:0000313" key="10">
    <source>
        <dbReference type="Proteomes" id="UP001145069"/>
    </source>
</evidence>
<comment type="subcellular location">
    <subcellularLocation>
        <location evidence="1 7">Cell membrane</location>
        <topology evidence="1 7">Multi-pass membrane protein</topology>
    </subcellularLocation>
</comment>
<dbReference type="RefSeq" id="WP_272445799.1">
    <property type="nucleotide sequence ID" value="NZ_JAMQKC010000004.1"/>
</dbReference>
<dbReference type="Pfam" id="PF00528">
    <property type="entry name" value="BPD_transp_1"/>
    <property type="match status" value="1"/>
</dbReference>
<evidence type="ECO:0000256" key="4">
    <source>
        <dbReference type="ARBA" id="ARBA00022692"/>
    </source>
</evidence>
<dbReference type="InterPro" id="IPR035906">
    <property type="entry name" value="MetI-like_sf"/>
</dbReference>
<feature type="transmembrane region" description="Helical" evidence="7">
    <location>
        <begin position="12"/>
        <end position="32"/>
    </location>
</feature>
<dbReference type="CDD" id="cd06261">
    <property type="entry name" value="TM_PBP2"/>
    <property type="match status" value="1"/>
</dbReference>
<feature type="transmembrane region" description="Helical" evidence="7">
    <location>
        <begin position="109"/>
        <end position="131"/>
    </location>
</feature>
<dbReference type="GO" id="GO:0055085">
    <property type="term" value="P:transmembrane transport"/>
    <property type="evidence" value="ECO:0007669"/>
    <property type="project" value="InterPro"/>
</dbReference>
<comment type="caution">
    <text evidence="9">The sequence shown here is derived from an EMBL/GenBank/DDBJ whole genome shotgun (WGS) entry which is preliminary data.</text>
</comment>
<evidence type="ECO:0000313" key="9">
    <source>
        <dbReference type="EMBL" id="MDC3416781.1"/>
    </source>
</evidence>
<dbReference type="PANTHER" id="PTHR43744">
    <property type="entry name" value="ABC TRANSPORTER PERMEASE PROTEIN MG189-RELATED-RELATED"/>
    <property type="match status" value="1"/>
</dbReference>
<dbReference type="PROSITE" id="PS50928">
    <property type="entry name" value="ABC_TM1"/>
    <property type="match status" value="1"/>
</dbReference>